<evidence type="ECO:0000313" key="1">
    <source>
        <dbReference type="EMBL" id="CAH9106479.1"/>
    </source>
</evidence>
<proteinExistence type="predicted"/>
<name>A0AAV0DU69_9ASTE</name>
<evidence type="ECO:0000313" key="2">
    <source>
        <dbReference type="Proteomes" id="UP001152523"/>
    </source>
</evidence>
<organism evidence="1 2">
    <name type="scientific">Cuscuta epithymum</name>
    <dbReference type="NCBI Taxonomy" id="186058"/>
    <lineage>
        <taxon>Eukaryota</taxon>
        <taxon>Viridiplantae</taxon>
        <taxon>Streptophyta</taxon>
        <taxon>Embryophyta</taxon>
        <taxon>Tracheophyta</taxon>
        <taxon>Spermatophyta</taxon>
        <taxon>Magnoliopsida</taxon>
        <taxon>eudicotyledons</taxon>
        <taxon>Gunneridae</taxon>
        <taxon>Pentapetalae</taxon>
        <taxon>asterids</taxon>
        <taxon>lamiids</taxon>
        <taxon>Solanales</taxon>
        <taxon>Convolvulaceae</taxon>
        <taxon>Cuscuteae</taxon>
        <taxon>Cuscuta</taxon>
        <taxon>Cuscuta subgen. Cuscuta</taxon>
    </lineage>
</organism>
<sequence>MGFSAPNITNIVTTKLDAVEDYLLWRPI</sequence>
<accession>A0AAV0DU69</accession>
<protein>
    <submittedName>
        <fullName evidence="1">Uncharacterized protein</fullName>
    </submittedName>
</protein>
<dbReference type="EMBL" id="CAMAPF010000137">
    <property type="protein sequence ID" value="CAH9106479.1"/>
    <property type="molecule type" value="Genomic_DNA"/>
</dbReference>
<comment type="caution">
    <text evidence="1">The sequence shown here is derived from an EMBL/GenBank/DDBJ whole genome shotgun (WGS) entry which is preliminary data.</text>
</comment>
<dbReference type="AlphaFoldDB" id="A0AAV0DU69"/>
<reference evidence="1" key="1">
    <citation type="submission" date="2022-07" db="EMBL/GenBank/DDBJ databases">
        <authorList>
            <person name="Macas J."/>
            <person name="Novak P."/>
            <person name="Neumann P."/>
        </authorList>
    </citation>
    <scope>NUCLEOTIDE SEQUENCE</scope>
</reference>
<dbReference type="Proteomes" id="UP001152523">
    <property type="component" value="Unassembled WGS sequence"/>
</dbReference>
<gene>
    <name evidence="1" type="ORF">CEPIT_LOCUS17630</name>
</gene>
<keyword evidence="2" id="KW-1185">Reference proteome</keyword>